<proteinExistence type="predicted"/>
<evidence type="ECO:0000256" key="1">
    <source>
        <dbReference type="SAM" id="MobiDB-lite"/>
    </source>
</evidence>
<evidence type="ECO:0000313" key="2">
    <source>
        <dbReference type="EMBL" id="CAG2218233.1"/>
    </source>
</evidence>
<feature type="region of interest" description="Disordered" evidence="1">
    <location>
        <begin position="58"/>
        <end position="86"/>
    </location>
</feature>
<sequence length="372" mass="42637">MNDQNFIKMNLAYSPKKQQTMLTPRESSMARNHLGELTKAFAAINTSKIEIKTKPPLKRSYSVTPTGTSQGLAYPNGGRPKLHKSHWHSTNDLSMRRQNDLTPPPRFTSNDYISRRAIQNDLLPSPRLRNEVIAAAKKIQSEVLATTHYIKPDIEQKAAQYTQAELLKQNYAEHVYKKLTASEENMLQKSAYFQNSITTKLNSSSQTMNSMLQKQAYSASQQPVQNSVMQKSYIQQEVKQSVTLKLISVQSAEEVSENNERKQVLSITEDKSKKLLEGKLDKSQNEFVGRAGLTHQPVEAVNTKQQEQNARRNFARSYVNEITKEAIFTDRKKNELLKQWPMIFHEMVYSSMSDMSDMQSYMKKCLEELEKS</sequence>
<evidence type="ECO:0000313" key="3">
    <source>
        <dbReference type="Proteomes" id="UP000683360"/>
    </source>
</evidence>
<dbReference type="Proteomes" id="UP000683360">
    <property type="component" value="Unassembled WGS sequence"/>
</dbReference>
<dbReference type="OrthoDB" id="1939344at2759"/>
<feature type="compositionally biased region" description="Polar residues" evidence="1">
    <location>
        <begin position="61"/>
        <end position="71"/>
    </location>
</feature>
<accession>A0A8S3SB27</accession>
<dbReference type="EMBL" id="CAJPWZ010001594">
    <property type="protein sequence ID" value="CAG2218233.1"/>
    <property type="molecule type" value="Genomic_DNA"/>
</dbReference>
<dbReference type="AlphaFoldDB" id="A0A8S3SB27"/>
<comment type="caution">
    <text evidence="2">The sequence shown here is derived from an EMBL/GenBank/DDBJ whole genome shotgun (WGS) entry which is preliminary data.</text>
</comment>
<keyword evidence="3" id="KW-1185">Reference proteome</keyword>
<gene>
    <name evidence="2" type="ORF">MEDL_31876</name>
</gene>
<name>A0A8S3SB27_MYTED</name>
<organism evidence="2 3">
    <name type="scientific">Mytilus edulis</name>
    <name type="common">Blue mussel</name>
    <dbReference type="NCBI Taxonomy" id="6550"/>
    <lineage>
        <taxon>Eukaryota</taxon>
        <taxon>Metazoa</taxon>
        <taxon>Spiralia</taxon>
        <taxon>Lophotrochozoa</taxon>
        <taxon>Mollusca</taxon>
        <taxon>Bivalvia</taxon>
        <taxon>Autobranchia</taxon>
        <taxon>Pteriomorphia</taxon>
        <taxon>Mytilida</taxon>
        <taxon>Mytiloidea</taxon>
        <taxon>Mytilidae</taxon>
        <taxon>Mytilinae</taxon>
        <taxon>Mytilus</taxon>
    </lineage>
</organism>
<protein>
    <submittedName>
        <fullName evidence="2">Uncharacterized protein</fullName>
    </submittedName>
</protein>
<reference evidence="2" key="1">
    <citation type="submission" date="2021-03" db="EMBL/GenBank/DDBJ databases">
        <authorList>
            <person name="Bekaert M."/>
        </authorList>
    </citation>
    <scope>NUCLEOTIDE SEQUENCE</scope>
</reference>